<gene>
    <name evidence="1" type="ORF">D2118_21900</name>
</gene>
<dbReference type="InterPro" id="IPR003458">
    <property type="entry name" value="Phage_T4_Gp38_tail_assem"/>
</dbReference>
<dbReference type="AlphaFoldDB" id="A0A5X3P5F8"/>
<dbReference type="EMBL" id="AAHRRA010000033">
    <property type="protein sequence ID" value="EBZ6054037.1"/>
    <property type="molecule type" value="Genomic_DNA"/>
</dbReference>
<organism evidence="1">
    <name type="scientific">Salmonella enterica subsp. enterica serovar Weslaco</name>
    <dbReference type="NCBI Taxonomy" id="1243597"/>
    <lineage>
        <taxon>Bacteria</taxon>
        <taxon>Pseudomonadati</taxon>
        <taxon>Pseudomonadota</taxon>
        <taxon>Gammaproteobacteria</taxon>
        <taxon>Enterobacterales</taxon>
        <taxon>Enterobacteriaceae</taxon>
        <taxon>Salmonella</taxon>
    </lineage>
</organism>
<protein>
    <submittedName>
        <fullName evidence="1">Tail fiber assembly protein</fullName>
    </submittedName>
</protein>
<evidence type="ECO:0000313" key="1">
    <source>
        <dbReference type="EMBL" id="EBZ6054037.1"/>
    </source>
</evidence>
<comment type="caution">
    <text evidence="1">The sequence shown here is derived from an EMBL/GenBank/DDBJ whole genome shotgun (WGS) entry which is preliminary data.</text>
</comment>
<proteinExistence type="predicted"/>
<dbReference type="Pfam" id="PF02413">
    <property type="entry name" value="Caudo_TAP"/>
    <property type="match status" value="1"/>
</dbReference>
<dbReference type="PANTHER" id="PTHR34413">
    <property type="entry name" value="PROPHAGE TAIL FIBER ASSEMBLY PROTEIN HOMOLOG TFAE-RELATED-RELATED"/>
    <property type="match status" value="1"/>
</dbReference>
<dbReference type="InterPro" id="IPR051220">
    <property type="entry name" value="TFA_Chaperone"/>
</dbReference>
<reference evidence="1" key="1">
    <citation type="submission" date="2018-10" db="EMBL/GenBank/DDBJ databases">
        <authorList>
            <consortium name="GenomeTrakr network: Whole genome sequencing for foodborne pathogen traceback"/>
        </authorList>
    </citation>
    <scope>NUCLEOTIDE SEQUENCE</scope>
    <source>
        <strain evidence="1">FDA00013435</strain>
    </source>
</reference>
<sequence>MKAYFIPSAPTFIPEEWKNDGTYTDNNWPKGKILGAIGGKPSWVDIPPPTKEELVKFAESERQRRIDAANDFMNSKQWPGKAAIGRLKDDDLLQYNLWLDYLDTLEAVDTSSATDIEWPDKS</sequence>
<dbReference type="RefSeq" id="WP_072157741.1">
    <property type="nucleotide sequence ID" value="NZ_QDOB01000026.1"/>
</dbReference>
<name>A0A5X3P5F8_SALET</name>
<accession>A0A5X3P5F8</accession>
<dbReference type="PANTHER" id="PTHR34413:SF1">
    <property type="entry name" value="CYTOPLASMIC PROTEIN"/>
    <property type="match status" value="1"/>
</dbReference>